<keyword evidence="2" id="KW-1185">Reference proteome</keyword>
<gene>
    <name evidence="1" type="ORF">RM549_01350</name>
</gene>
<accession>A0ABU3DXI4</accession>
<sequence length="222" mass="26123">MQKSIYILFFFLVGFQLFSQEEINQLDSESRRHGKWAVNFEGTSQLKFEGIFKHGKEIGKFRFYKKGFDAHPSAILHFKEGVDSVMATYYTQKGEPISTGTIVEQKREGKWIYFHQASQDTMMIENYKNDQLHGLQKTYFKNGELAEQSLYQDDKKDGESFVYSEEGTLLQHLNFEKGELNGPVTYYNIKGEKIIEGQYVQDQKEGTWKYYENKKLTEEKEF</sequence>
<evidence type="ECO:0000313" key="2">
    <source>
        <dbReference type="Proteomes" id="UP001261624"/>
    </source>
</evidence>
<organism evidence="1 2">
    <name type="scientific">Autumnicola patrickiae</name>
    <dbReference type="NCBI Taxonomy" id="3075591"/>
    <lineage>
        <taxon>Bacteria</taxon>
        <taxon>Pseudomonadati</taxon>
        <taxon>Bacteroidota</taxon>
        <taxon>Flavobacteriia</taxon>
        <taxon>Flavobacteriales</taxon>
        <taxon>Flavobacteriaceae</taxon>
        <taxon>Autumnicola</taxon>
    </lineage>
</organism>
<evidence type="ECO:0000313" key="1">
    <source>
        <dbReference type="EMBL" id="MDT0688413.1"/>
    </source>
</evidence>
<reference evidence="1 2" key="1">
    <citation type="submission" date="2023-09" db="EMBL/GenBank/DDBJ databases">
        <authorList>
            <person name="Rey-Velasco X."/>
        </authorList>
    </citation>
    <scope>NUCLEOTIDE SEQUENCE [LARGE SCALE GENOMIC DNA]</scope>
    <source>
        <strain evidence="1 2">F188</strain>
    </source>
</reference>
<proteinExistence type="predicted"/>
<dbReference type="Gene3D" id="2.20.110.10">
    <property type="entry name" value="Histone H3 K4-specific methyltransferase SET7/9 N-terminal domain"/>
    <property type="match status" value="2"/>
</dbReference>
<name>A0ABU3DXI4_9FLAO</name>
<dbReference type="Proteomes" id="UP001261624">
    <property type="component" value="Unassembled WGS sequence"/>
</dbReference>
<comment type="caution">
    <text evidence="1">The sequence shown here is derived from an EMBL/GenBank/DDBJ whole genome shotgun (WGS) entry which is preliminary data.</text>
</comment>
<dbReference type="EMBL" id="JAVRHM010000001">
    <property type="protein sequence ID" value="MDT0688413.1"/>
    <property type="molecule type" value="Genomic_DNA"/>
</dbReference>
<dbReference type="SUPFAM" id="SSF82185">
    <property type="entry name" value="Histone H3 K4-specific methyltransferase SET7/9 N-terminal domain"/>
    <property type="match status" value="1"/>
</dbReference>
<protein>
    <submittedName>
        <fullName evidence="1">Aspartic peptidase</fullName>
    </submittedName>
</protein>
<dbReference type="RefSeq" id="WP_311679917.1">
    <property type="nucleotide sequence ID" value="NZ_JAVRHM010000001.1"/>
</dbReference>